<protein>
    <submittedName>
        <fullName evidence="3">Uncharacterized protein</fullName>
    </submittedName>
</protein>
<sequence length="295" mass="29208">MPAGTVRSPGDPSGAKARVRWAAVAGLVLLAAVGPVAPARAAGPGTTSSPSPGSGTADPTPVAPVLVVHSVVGAAGAHSGDALSGQSWIAATGPVARNASLHFRVSGGASVRPTCTRDAGGRCALGDVGAAGITVPFVLGTKKRHGTDTVTLTAIVTARNAVERRATVRITLAPPAARPPAATKAPGSGHRAAPPPAPEAPTASPSIPVESAASPSPSPILPEIAPAPTPSPTHRETHVREPSVTLPNHRPVSAELTSGGLWGLLLIAGVVIAAVLPARRRQPALPRPEADGRPS</sequence>
<evidence type="ECO:0000256" key="2">
    <source>
        <dbReference type="SAM" id="Phobius"/>
    </source>
</evidence>
<feature type="compositionally biased region" description="Pro residues" evidence="1">
    <location>
        <begin position="216"/>
        <end position="231"/>
    </location>
</feature>
<reference evidence="3 4" key="1">
    <citation type="submission" date="2019-12" db="EMBL/GenBank/DDBJ databases">
        <title>Nocardia macrotermitis sp. nov. and Nocardia aurantia sp. nov., isolated from the gut of the fungus growing-termite Macrotermes natalensis.</title>
        <authorList>
            <person name="Christine B."/>
            <person name="Rene B."/>
        </authorList>
    </citation>
    <scope>NUCLEOTIDE SEQUENCE [LARGE SCALE GENOMIC DNA]</scope>
    <source>
        <strain evidence="3 4">DSM 102126</strain>
    </source>
</reference>
<feature type="compositionally biased region" description="Low complexity" evidence="1">
    <location>
        <begin position="173"/>
        <end position="186"/>
    </location>
</feature>
<feature type="compositionally biased region" description="Low complexity" evidence="1">
    <location>
        <begin position="200"/>
        <end position="215"/>
    </location>
</feature>
<dbReference type="EMBL" id="WUTW01000003">
    <property type="protein sequence ID" value="MXQ65853.1"/>
    <property type="molecule type" value="Genomic_DNA"/>
</dbReference>
<feature type="region of interest" description="Disordered" evidence="1">
    <location>
        <begin position="169"/>
        <end position="251"/>
    </location>
</feature>
<evidence type="ECO:0000313" key="3">
    <source>
        <dbReference type="EMBL" id="MXQ65853.1"/>
    </source>
</evidence>
<feature type="region of interest" description="Disordered" evidence="1">
    <location>
        <begin position="40"/>
        <end position="61"/>
    </location>
</feature>
<accession>A0A6I4W9K1</accession>
<gene>
    <name evidence="3" type="ORF">GQ466_17670</name>
</gene>
<keyword evidence="4" id="KW-1185">Reference proteome</keyword>
<keyword evidence="2" id="KW-0812">Transmembrane</keyword>
<dbReference type="RefSeq" id="WP_161104070.1">
    <property type="nucleotide sequence ID" value="NZ_JBHLYI010000004.1"/>
</dbReference>
<feature type="transmembrane region" description="Helical" evidence="2">
    <location>
        <begin position="259"/>
        <end position="278"/>
    </location>
</feature>
<keyword evidence="2" id="KW-0472">Membrane</keyword>
<organism evidence="3 4">
    <name type="scientific">Actinomadura rayongensis</name>
    <dbReference type="NCBI Taxonomy" id="1429076"/>
    <lineage>
        <taxon>Bacteria</taxon>
        <taxon>Bacillati</taxon>
        <taxon>Actinomycetota</taxon>
        <taxon>Actinomycetes</taxon>
        <taxon>Streptosporangiales</taxon>
        <taxon>Thermomonosporaceae</taxon>
        <taxon>Actinomadura</taxon>
    </lineage>
</organism>
<proteinExistence type="predicted"/>
<name>A0A6I4W9K1_9ACTN</name>
<dbReference type="AlphaFoldDB" id="A0A6I4W9K1"/>
<evidence type="ECO:0000256" key="1">
    <source>
        <dbReference type="SAM" id="MobiDB-lite"/>
    </source>
</evidence>
<keyword evidence="2" id="KW-1133">Transmembrane helix</keyword>
<evidence type="ECO:0000313" key="4">
    <source>
        <dbReference type="Proteomes" id="UP000431901"/>
    </source>
</evidence>
<comment type="caution">
    <text evidence="3">The sequence shown here is derived from an EMBL/GenBank/DDBJ whole genome shotgun (WGS) entry which is preliminary data.</text>
</comment>
<dbReference type="Proteomes" id="UP000431901">
    <property type="component" value="Unassembled WGS sequence"/>
</dbReference>